<dbReference type="PANTHER" id="PTHR13544">
    <property type="entry name" value="SELENOPROTEIN T"/>
    <property type="match status" value="1"/>
</dbReference>
<dbReference type="CTD" id="33725"/>
<accession>A0A2H8U2U7</accession>
<keyword evidence="1 3" id="KW-0732">Signal</keyword>
<dbReference type="GO" id="GO:0005789">
    <property type="term" value="C:endoplasmic reticulum membrane"/>
    <property type="evidence" value="ECO:0007669"/>
    <property type="project" value="TreeGrafter"/>
</dbReference>
<evidence type="ECO:0000313" key="4">
    <source>
        <dbReference type="EMBL" id="MBW19898.1"/>
    </source>
</evidence>
<dbReference type="PANTHER" id="PTHR13544:SF0">
    <property type="entry name" value="THIOREDOXIN REDUCTASE-LIKE SELENOPROTEIN T"/>
    <property type="match status" value="1"/>
</dbReference>
<dbReference type="InterPro" id="IPR011893">
    <property type="entry name" value="Selenoprotein_Rdx-typ"/>
</dbReference>
<name>A0A2H8U2U7_9HEMI</name>
<feature type="signal peptide" evidence="3">
    <location>
        <begin position="1"/>
        <end position="25"/>
    </location>
</feature>
<dbReference type="GO" id="GO:0004791">
    <property type="term" value="F:thioredoxin-disulfide reductase (NADPH) activity"/>
    <property type="evidence" value="ECO:0007669"/>
    <property type="project" value="TreeGrafter"/>
</dbReference>
<protein>
    <submittedName>
        <fullName evidence="4">SelT-like protein</fullName>
    </submittedName>
</protein>
<dbReference type="NCBIfam" id="TIGR02174">
    <property type="entry name" value="CXXU_selWTH"/>
    <property type="match status" value="1"/>
</dbReference>
<reference evidence="4" key="1">
    <citation type="submission" date="2017-10" db="EMBL/GenBank/DDBJ databases">
        <title>Transcriptome Assembly of Sugarcane Aphid Adults.</title>
        <authorList>
            <person name="Scully E.D."/>
            <person name="Palmer N.A."/>
            <person name="Geib S.M."/>
            <person name="Sarath G."/>
            <person name="Sattler S.E."/>
        </authorList>
    </citation>
    <scope>NUCLEOTIDE SEQUENCE</scope>
    <source>
        <tissue evidence="4">Whole body</tissue>
    </source>
</reference>
<sequence>MAAFSTVFAVAICSFALFGSTFVSSDSGSSSSKNGHISSGKGPIEGQQTLKFLYCYSCGYQKAFDQYSSILSEKYPNLNIEGANYDPSMAHLLAAKILSLAKMVIIIAIGSGINLFEYIGKQQPNWWIWCTSNKIYACLVVFFGSNMFEGMLISTGAFELYLNDIPVWSKLETGRIPQPAELLQIIDNYLLFESPYPV</sequence>
<dbReference type="InterPro" id="IPR019389">
    <property type="entry name" value="Selenoprotein_T"/>
</dbReference>
<evidence type="ECO:0000256" key="2">
    <source>
        <dbReference type="ARBA" id="ARBA00023284"/>
    </source>
</evidence>
<dbReference type="Pfam" id="PF10262">
    <property type="entry name" value="Rdx"/>
    <property type="match status" value="1"/>
</dbReference>
<organism evidence="4">
    <name type="scientific">Melanaphis sacchari</name>
    <dbReference type="NCBI Taxonomy" id="742174"/>
    <lineage>
        <taxon>Eukaryota</taxon>
        <taxon>Metazoa</taxon>
        <taxon>Ecdysozoa</taxon>
        <taxon>Arthropoda</taxon>
        <taxon>Hexapoda</taxon>
        <taxon>Insecta</taxon>
        <taxon>Pterygota</taxon>
        <taxon>Neoptera</taxon>
        <taxon>Paraneoptera</taxon>
        <taxon>Hemiptera</taxon>
        <taxon>Sternorrhyncha</taxon>
        <taxon>Aphidomorpha</taxon>
        <taxon>Aphidoidea</taxon>
        <taxon>Aphididae</taxon>
        <taxon>Aphidini</taxon>
        <taxon>Melanaphis</taxon>
    </lineage>
</organism>
<dbReference type="Gene3D" id="3.40.30.10">
    <property type="entry name" value="Glutaredoxin"/>
    <property type="match status" value="1"/>
</dbReference>
<dbReference type="RefSeq" id="XP_025190360.1">
    <property type="nucleotide sequence ID" value="XM_025334575.1"/>
</dbReference>
<evidence type="ECO:0000256" key="1">
    <source>
        <dbReference type="ARBA" id="ARBA00022729"/>
    </source>
</evidence>
<dbReference type="GeneID" id="112590957"/>
<dbReference type="EMBL" id="GFXV01008093">
    <property type="protein sequence ID" value="MBW19898.1"/>
    <property type="molecule type" value="Transcribed_RNA"/>
</dbReference>
<dbReference type="AlphaFoldDB" id="A0A2H8U2U7"/>
<proteinExistence type="predicted"/>
<dbReference type="GO" id="GO:0045454">
    <property type="term" value="P:cell redox homeostasis"/>
    <property type="evidence" value="ECO:0007669"/>
    <property type="project" value="TreeGrafter"/>
</dbReference>
<dbReference type="OrthoDB" id="60822at2759"/>
<dbReference type="SUPFAM" id="SSF52833">
    <property type="entry name" value="Thioredoxin-like"/>
    <property type="match status" value="1"/>
</dbReference>
<dbReference type="InterPro" id="IPR036249">
    <property type="entry name" value="Thioredoxin-like_sf"/>
</dbReference>
<feature type="chain" id="PRO_5014190076" evidence="3">
    <location>
        <begin position="26"/>
        <end position="198"/>
    </location>
</feature>
<keyword evidence="2" id="KW-0676">Redox-active center</keyword>
<evidence type="ECO:0000256" key="3">
    <source>
        <dbReference type="SAM" id="SignalP"/>
    </source>
</evidence>